<dbReference type="EMBL" id="FPBT01000030">
    <property type="protein sequence ID" value="SFU67155.1"/>
    <property type="molecule type" value="Genomic_DNA"/>
</dbReference>
<evidence type="ECO:0000256" key="8">
    <source>
        <dbReference type="ARBA" id="ARBA00023004"/>
    </source>
</evidence>
<evidence type="ECO:0000256" key="6">
    <source>
        <dbReference type="ARBA" id="ARBA00022833"/>
    </source>
</evidence>
<dbReference type="PROSITE" id="PS50903">
    <property type="entry name" value="RUBREDOXIN_LIKE"/>
    <property type="match status" value="1"/>
</dbReference>
<dbReference type="GO" id="GO:0005506">
    <property type="term" value="F:iron ion binding"/>
    <property type="evidence" value="ECO:0007669"/>
    <property type="project" value="InterPro"/>
</dbReference>
<dbReference type="STRING" id="155865.SAMN05216515_13316"/>
<gene>
    <name evidence="10" type="ORF">SAMN05216508_1307</name>
</gene>
<dbReference type="AlphaFoldDB" id="A0A1I7I2L3"/>
<dbReference type="InterPro" id="IPR001279">
    <property type="entry name" value="Metallo-B-lactamas"/>
</dbReference>
<evidence type="ECO:0000256" key="3">
    <source>
        <dbReference type="ARBA" id="ARBA00022448"/>
    </source>
</evidence>
<evidence type="ECO:0000256" key="4">
    <source>
        <dbReference type="ARBA" id="ARBA00022723"/>
    </source>
</evidence>
<sequence>MIIKPVKLFRNGYMLQTMAFGGEEGMEAYDPAVRYRSSLQNYVIDTGSEVILVDTGMPKEFPEQVPDEKTVIFMGNKITDYVSALAEAGYQPEQVTKILVTHKHADHTGELRNFPNATIICGPEDADSDEMKPYPNVVKATYEDGPYYNFPEAQKIAEGIYFIKAKGHTNGNSIVIVEDGGLFYMIHGDITYTDEALYANKLSVVFEDVAAARESLDRVREFIANHPTVYVSTHTPLGYENLEAKRVVDLNNPPETIPPKDIVVKTATGKYVCTVCGFVYDPAVGDPENGIPAGTKFEDLPADWHCPRCKQGKDKFSPA</sequence>
<keyword evidence="4" id="KW-0479">Metal-binding</keyword>
<dbReference type="Gene3D" id="3.60.15.10">
    <property type="entry name" value="Ribonuclease Z/Hydroxyacylglutathione hydrolase-like"/>
    <property type="match status" value="1"/>
</dbReference>
<dbReference type="OrthoDB" id="9758182at2"/>
<dbReference type="Gene3D" id="2.20.28.10">
    <property type="match status" value="1"/>
</dbReference>
<dbReference type="FunFam" id="2.20.28.10:FF:000001">
    <property type="entry name" value="Rubredoxin"/>
    <property type="match status" value="1"/>
</dbReference>
<keyword evidence="6" id="KW-0862">Zinc</keyword>
<keyword evidence="5" id="KW-0378">Hydrolase</keyword>
<organism evidence="10 11">
    <name type="scientific">Eubacterium pyruvativorans</name>
    <dbReference type="NCBI Taxonomy" id="155865"/>
    <lineage>
        <taxon>Bacteria</taxon>
        <taxon>Bacillati</taxon>
        <taxon>Bacillota</taxon>
        <taxon>Clostridia</taxon>
        <taxon>Eubacteriales</taxon>
        <taxon>Eubacteriaceae</taxon>
        <taxon>Eubacterium</taxon>
    </lineage>
</organism>
<dbReference type="PANTHER" id="PTHR42978">
    <property type="entry name" value="QUORUM-QUENCHING LACTONASE YTNP-RELATED-RELATED"/>
    <property type="match status" value="1"/>
</dbReference>
<dbReference type="GO" id="GO:0016787">
    <property type="term" value="F:hydrolase activity"/>
    <property type="evidence" value="ECO:0007669"/>
    <property type="project" value="UniProtKB-KW"/>
</dbReference>
<comment type="cofactor">
    <cofactor evidence="1">
        <name>Zn(2+)</name>
        <dbReference type="ChEBI" id="CHEBI:29105"/>
    </cofactor>
</comment>
<dbReference type="SMART" id="SM00849">
    <property type="entry name" value="Lactamase_B"/>
    <property type="match status" value="1"/>
</dbReference>
<dbReference type="Pfam" id="PF00301">
    <property type="entry name" value="Rubredoxin"/>
    <property type="match status" value="1"/>
</dbReference>
<dbReference type="SUPFAM" id="SSF56281">
    <property type="entry name" value="Metallo-hydrolase/oxidoreductase"/>
    <property type="match status" value="1"/>
</dbReference>
<dbReference type="InterPro" id="IPR024935">
    <property type="entry name" value="Rubredoxin_dom"/>
</dbReference>
<evidence type="ECO:0000256" key="2">
    <source>
        <dbReference type="ARBA" id="ARBA00007749"/>
    </source>
</evidence>
<keyword evidence="3" id="KW-0813">Transport</keyword>
<evidence type="ECO:0000256" key="1">
    <source>
        <dbReference type="ARBA" id="ARBA00001947"/>
    </source>
</evidence>
<keyword evidence="8" id="KW-0408">Iron</keyword>
<evidence type="ECO:0000313" key="10">
    <source>
        <dbReference type="EMBL" id="SFU67155.1"/>
    </source>
</evidence>
<dbReference type="CDD" id="cd00730">
    <property type="entry name" value="rubredoxin"/>
    <property type="match status" value="1"/>
</dbReference>
<name>A0A1I7I2L3_9FIRM</name>
<comment type="similarity">
    <text evidence="2">Belongs to the metallo-beta-lactamase superfamily.</text>
</comment>
<evidence type="ECO:0000259" key="9">
    <source>
        <dbReference type="PROSITE" id="PS50903"/>
    </source>
</evidence>
<dbReference type="PRINTS" id="PR00163">
    <property type="entry name" value="RUBREDOXIN"/>
</dbReference>
<dbReference type="InterPro" id="IPR051013">
    <property type="entry name" value="MBL_superfamily_lactonases"/>
</dbReference>
<dbReference type="Pfam" id="PF00753">
    <property type="entry name" value="Lactamase_B"/>
    <property type="match status" value="1"/>
</dbReference>
<dbReference type="PANTHER" id="PTHR42978:SF2">
    <property type="entry name" value="102 KBASES UNSTABLE REGION: FROM 1 TO 119443"/>
    <property type="match status" value="1"/>
</dbReference>
<dbReference type="SUPFAM" id="SSF57802">
    <property type="entry name" value="Rubredoxin-like"/>
    <property type="match status" value="1"/>
</dbReference>
<reference evidence="10 11" key="1">
    <citation type="submission" date="2016-10" db="EMBL/GenBank/DDBJ databases">
        <authorList>
            <person name="de Groot N.N."/>
        </authorList>
    </citation>
    <scope>NUCLEOTIDE SEQUENCE [LARGE SCALE GENOMIC DNA]</scope>
    <source>
        <strain evidence="10 11">KHGC13</strain>
    </source>
</reference>
<dbReference type="InterPro" id="IPR036866">
    <property type="entry name" value="RibonucZ/Hydroxyglut_hydro"/>
</dbReference>
<evidence type="ECO:0000256" key="5">
    <source>
        <dbReference type="ARBA" id="ARBA00022801"/>
    </source>
</evidence>
<keyword evidence="7" id="KW-0249">Electron transport</keyword>
<evidence type="ECO:0000256" key="7">
    <source>
        <dbReference type="ARBA" id="ARBA00022982"/>
    </source>
</evidence>
<feature type="domain" description="Rubredoxin-like" evidence="9">
    <location>
        <begin position="268"/>
        <end position="319"/>
    </location>
</feature>
<accession>A0A1I7I2L3</accession>
<protein>
    <submittedName>
        <fullName evidence="10">Rubredoxin</fullName>
    </submittedName>
</protein>
<evidence type="ECO:0000313" key="11">
    <source>
        <dbReference type="Proteomes" id="UP000198817"/>
    </source>
</evidence>
<dbReference type="Proteomes" id="UP000198817">
    <property type="component" value="Unassembled WGS sequence"/>
</dbReference>
<dbReference type="InterPro" id="IPR024934">
    <property type="entry name" value="Rubredoxin-like_dom"/>
</dbReference>
<dbReference type="RefSeq" id="WP_090471970.1">
    <property type="nucleotide sequence ID" value="NZ_FOWF01000033.1"/>
</dbReference>
<proteinExistence type="inferred from homology"/>
<keyword evidence="11" id="KW-1185">Reference proteome</keyword>